<name>A0A1N7AD40_9BACT</name>
<evidence type="ECO:0000313" key="1">
    <source>
        <dbReference type="EMBL" id="SIR37090.1"/>
    </source>
</evidence>
<gene>
    <name evidence="1" type="ORF">SAMN05421545_3397</name>
</gene>
<reference evidence="2" key="1">
    <citation type="submission" date="2017-01" db="EMBL/GenBank/DDBJ databases">
        <authorList>
            <person name="Varghese N."/>
            <person name="Submissions S."/>
        </authorList>
    </citation>
    <scope>NUCLEOTIDE SEQUENCE [LARGE SCALE GENOMIC DNA]</scope>
    <source>
        <strain evidence="2">DM9</strain>
    </source>
</reference>
<dbReference type="EMBL" id="FTNM01000005">
    <property type="protein sequence ID" value="SIR37090.1"/>
    <property type="molecule type" value="Genomic_DNA"/>
</dbReference>
<dbReference type="Proteomes" id="UP000185924">
    <property type="component" value="Unassembled WGS sequence"/>
</dbReference>
<dbReference type="AlphaFoldDB" id="A0A1N7AD40"/>
<accession>A0A1N7AD40</accession>
<organism evidence="1 2">
    <name type="scientific">Pontibacter lucknowensis</name>
    <dbReference type="NCBI Taxonomy" id="1077936"/>
    <lineage>
        <taxon>Bacteria</taxon>
        <taxon>Pseudomonadati</taxon>
        <taxon>Bacteroidota</taxon>
        <taxon>Cytophagia</taxon>
        <taxon>Cytophagales</taxon>
        <taxon>Hymenobacteraceae</taxon>
        <taxon>Pontibacter</taxon>
    </lineage>
</organism>
<keyword evidence="2" id="KW-1185">Reference proteome</keyword>
<evidence type="ECO:0000313" key="2">
    <source>
        <dbReference type="Proteomes" id="UP000185924"/>
    </source>
</evidence>
<protein>
    <submittedName>
        <fullName evidence="1">Uncharacterized protein</fullName>
    </submittedName>
</protein>
<proteinExistence type="predicted"/>
<sequence length="37" mass="4373">MLMKLGCNNKAHPKLKKFQKKLKKFLQASIGTRMFKH</sequence>